<dbReference type="InterPro" id="IPR016208">
    <property type="entry name" value="Ald_Oxase/xanthine_DH-like"/>
</dbReference>
<accession>A0A250IFT5</accession>
<dbReference type="Pfam" id="PF01315">
    <property type="entry name" value="Ald_Xan_dh_C"/>
    <property type="match status" value="1"/>
</dbReference>
<dbReference type="PANTHER" id="PTHR11908">
    <property type="entry name" value="XANTHINE DEHYDROGENASE"/>
    <property type="match status" value="1"/>
</dbReference>
<gene>
    <name evidence="5" type="ORF">MEBOL_003548</name>
</gene>
<keyword evidence="6" id="KW-1185">Reference proteome</keyword>
<dbReference type="Proteomes" id="UP000217289">
    <property type="component" value="Chromosome"/>
</dbReference>
<feature type="domain" description="Aldehyde oxidase/xanthine dehydrogenase a/b hammerhead" evidence="4">
    <location>
        <begin position="19"/>
        <end position="130"/>
    </location>
</feature>
<evidence type="ECO:0000313" key="6">
    <source>
        <dbReference type="Proteomes" id="UP000217289"/>
    </source>
</evidence>
<dbReference type="InterPro" id="IPR037165">
    <property type="entry name" value="AldOxase/xan_DH_Mopterin-bd_sf"/>
</dbReference>
<protein>
    <submittedName>
        <fullName evidence="5">Acylaldehyde oxidase</fullName>
    </submittedName>
</protein>
<reference evidence="5 6" key="1">
    <citation type="submission" date="2017-06" db="EMBL/GenBank/DDBJ databases">
        <authorList>
            <person name="Kim H.J."/>
            <person name="Triplett B.A."/>
        </authorList>
    </citation>
    <scope>NUCLEOTIDE SEQUENCE [LARGE SCALE GENOMIC DNA]</scope>
    <source>
        <strain evidence="5 6">DSM 14713</strain>
    </source>
</reference>
<dbReference type="SUPFAM" id="SSF54665">
    <property type="entry name" value="CO dehydrogenase molybdoprotein N-domain-like"/>
    <property type="match status" value="1"/>
</dbReference>
<dbReference type="Gene3D" id="3.30.365.10">
    <property type="entry name" value="Aldehyde oxidase/xanthine dehydrogenase, molybdopterin binding domain"/>
    <property type="match status" value="4"/>
</dbReference>
<dbReference type="SUPFAM" id="SSF56003">
    <property type="entry name" value="Molybdenum cofactor-binding domain"/>
    <property type="match status" value="1"/>
</dbReference>
<evidence type="ECO:0000313" key="5">
    <source>
        <dbReference type="EMBL" id="ATB30093.1"/>
    </source>
</evidence>
<evidence type="ECO:0000256" key="3">
    <source>
        <dbReference type="SAM" id="MobiDB-lite"/>
    </source>
</evidence>
<dbReference type="InterPro" id="IPR036856">
    <property type="entry name" value="Ald_Oxase/Xan_DH_a/b_sf"/>
</dbReference>
<dbReference type="Pfam" id="PF02738">
    <property type="entry name" value="MoCoBD_1"/>
    <property type="match status" value="1"/>
</dbReference>
<proteinExistence type="predicted"/>
<dbReference type="GO" id="GO:0016491">
    <property type="term" value="F:oxidoreductase activity"/>
    <property type="evidence" value="ECO:0007669"/>
    <property type="project" value="UniProtKB-KW"/>
</dbReference>
<feature type="region of interest" description="Disordered" evidence="3">
    <location>
        <begin position="66"/>
        <end position="85"/>
    </location>
</feature>
<dbReference type="Pfam" id="PF20256">
    <property type="entry name" value="MoCoBD_2"/>
    <property type="match status" value="1"/>
</dbReference>
<keyword evidence="1" id="KW-0500">Molybdenum</keyword>
<keyword evidence="2" id="KW-0560">Oxidoreductase</keyword>
<dbReference type="InterPro" id="IPR008274">
    <property type="entry name" value="AldOxase/xan_DH_MoCoBD1"/>
</dbReference>
<dbReference type="EMBL" id="CP022163">
    <property type="protein sequence ID" value="ATB30093.1"/>
    <property type="molecule type" value="Genomic_DNA"/>
</dbReference>
<sequence length="735" mass="79355">MDNTVGKPLDRVDGRLKVTGAAKYSAEYPLEGLVHAVIITSTIAHGSVTRVDTQEARKAPGVLAILTPDHPPKLARDPSKKQKPQDRFVHVMQTRKVDYQRQPVALVIADTLERATHAAALVKIQYRESKAKVNLLAERSRAYTPKPEAMNGRQADLVQGKAPTVKAAAQVDTTYTTPYEHHNPMEPHATTAVWDGEKLTVYDATQGVFNVRERLAALFGLPPENVRVITKFIGGGFGCKGSTWAHTVLAAIAARTVSRPVKLVLRREQMFGPVGFRPETHQRVRLQAQKDGKLLDVRHEVLTATSTFDEFIEPCAAVTRILYASEQISTSHRAVRLNLGTPTFMRAPGEASGSHALECAMDELAYTLGMDPLALRLRNHADLDPETGKPWSSKSLKECYRVAAEKFGWARRDPVPRSMKDGRALIGWGMATATYPVHRSKAGARASLLPDGRVRVVSGSQDLGTGSYTVFTQVAADALGLPPSQVSFDLGDTQMPQTPVSGGSQTAASTGSAVKLAALALRDKAIALAVADTASPLVGLKAEDVRVDNGQLVSGGKKDSYAALMKRQKLDSLDAEADAGPGKEKERYAMHSFGAQFAEVRVDPDLGEVRVSRWVAAFGAGNILNSKTARSQMYGGIVMGIGMALMEHSVVDPRSGRFITQDLADYHVPVNPDVPDIDITFVPENDPHVNPIGVKGIGEIGITGVSAAIANAVFHATGRRVRELPLTLDKILEEV</sequence>
<organism evidence="5 6">
    <name type="scientific">Melittangium boletus DSM 14713</name>
    <dbReference type="NCBI Taxonomy" id="1294270"/>
    <lineage>
        <taxon>Bacteria</taxon>
        <taxon>Pseudomonadati</taxon>
        <taxon>Myxococcota</taxon>
        <taxon>Myxococcia</taxon>
        <taxon>Myxococcales</taxon>
        <taxon>Cystobacterineae</taxon>
        <taxon>Archangiaceae</taxon>
        <taxon>Melittangium</taxon>
    </lineage>
</organism>
<dbReference type="RefSeq" id="WP_095978580.1">
    <property type="nucleotide sequence ID" value="NZ_CP022163.1"/>
</dbReference>
<name>A0A250IFT5_9BACT</name>
<dbReference type="GO" id="GO:0005506">
    <property type="term" value="F:iron ion binding"/>
    <property type="evidence" value="ECO:0007669"/>
    <property type="project" value="InterPro"/>
</dbReference>
<dbReference type="AlphaFoldDB" id="A0A250IFT5"/>
<evidence type="ECO:0000256" key="1">
    <source>
        <dbReference type="ARBA" id="ARBA00022505"/>
    </source>
</evidence>
<dbReference type="KEGG" id="mbd:MEBOL_003548"/>
<evidence type="ECO:0000256" key="2">
    <source>
        <dbReference type="ARBA" id="ARBA00023002"/>
    </source>
</evidence>
<feature type="compositionally biased region" description="Basic and acidic residues" evidence="3">
    <location>
        <begin position="70"/>
        <end position="85"/>
    </location>
</feature>
<dbReference type="InterPro" id="IPR000674">
    <property type="entry name" value="Ald_Oxase/Xan_DH_a/b"/>
</dbReference>
<dbReference type="Gene3D" id="3.90.1170.50">
    <property type="entry name" value="Aldehyde oxidase/xanthine dehydrogenase, a/b hammerhead"/>
    <property type="match status" value="1"/>
</dbReference>
<dbReference type="SMART" id="SM01008">
    <property type="entry name" value="Ald_Xan_dh_C"/>
    <property type="match status" value="1"/>
</dbReference>
<dbReference type="PANTHER" id="PTHR11908:SF132">
    <property type="entry name" value="ALDEHYDE OXIDASE 1-RELATED"/>
    <property type="match status" value="1"/>
</dbReference>
<dbReference type="OrthoDB" id="9775084at2"/>
<dbReference type="InterPro" id="IPR046867">
    <property type="entry name" value="AldOxase/xan_DH_MoCoBD2"/>
</dbReference>
<evidence type="ECO:0000259" key="4">
    <source>
        <dbReference type="SMART" id="SM01008"/>
    </source>
</evidence>